<evidence type="ECO:0000256" key="1">
    <source>
        <dbReference type="SAM" id="MobiDB-lite"/>
    </source>
</evidence>
<evidence type="ECO:0000313" key="3">
    <source>
        <dbReference type="Proteomes" id="UP000306602"/>
    </source>
</evidence>
<dbReference type="OrthoDB" id="7831317at2"/>
<keyword evidence="3" id="KW-1185">Reference proteome</keyword>
<feature type="compositionally biased region" description="Low complexity" evidence="1">
    <location>
        <begin position="238"/>
        <end position="250"/>
    </location>
</feature>
<sequence length="261" mass="27128">MTEPTPLDQAHALMDSSDAARLNYFATLADTELCLLLESEPDGDDITPRLIETGDGPMVLAFDTELRLAEFSDGPAPYVALPGRIVAQMLDGQGILLGLNLDTAPSAIVLPPDALTWLVQTLGQDAPDAAEARIKGVASPGQVPEALLEALSIRLARAAGLAEAACLARADYADGGQGHLLAIIGAEARAEPALARMVSEALTFSGLDAGQLDVVFVAPQAPLAEKLTRVGMRFDIPAAPDPKAATPAAPGMDPDKPPKLR</sequence>
<dbReference type="Proteomes" id="UP000306602">
    <property type="component" value="Unassembled WGS sequence"/>
</dbReference>
<evidence type="ECO:0000313" key="2">
    <source>
        <dbReference type="EMBL" id="THH35985.1"/>
    </source>
</evidence>
<reference evidence="2 3" key="1">
    <citation type="submission" date="2019-04" db="EMBL/GenBank/DDBJ databases">
        <title>Shimia ponticola sp. nov., isolated from seawater.</title>
        <authorList>
            <person name="Kim Y.-O."/>
            <person name="Yoon J.-H."/>
        </authorList>
    </citation>
    <scope>NUCLEOTIDE SEQUENCE [LARGE SCALE GENOMIC DNA]</scope>
    <source>
        <strain evidence="2 3">MYP11</strain>
    </source>
</reference>
<gene>
    <name evidence="2" type="ORF">E4Z66_13035</name>
</gene>
<organism evidence="2 3">
    <name type="scientific">Aliishimia ponticola</name>
    <dbReference type="NCBI Taxonomy" id="2499833"/>
    <lineage>
        <taxon>Bacteria</taxon>
        <taxon>Pseudomonadati</taxon>
        <taxon>Pseudomonadota</taxon>
        <taxon>Alphaproteobacteria</taxon>
        <taxon>Rhodobacterales</taxon>
        <taxon>Paracoccaceae</taxon>
        <taxon>Aliishimia</taxon>
    </lineage>
</organism>
<protein>
    <submittedName>
        <fullName evidence="2">SseB family protein</fullName>
    </submittedName>
</protein>
<dbReference type="EMBL" id="SRKY01000003">
    <property type="protein sequence ID" value="THH35985.1"/>
    <property type="molecule type" value="Genomic_DNA"/>
</dbReference>
<name>A0A4S4NBD3_9RHOB</name>
<accession>A0A4S4NBD3</accession>
<dbReference type="AlphaFoldDB" id="A0A4S4NBD3"/>
<feature type="region of interest" description="Disordered" evidence="1">
    <location>
        <begin position="238"/>
        <end position="261"/>
    </location>
</feature>
<dbReference type="RefSeq" id="WP_136463454.1">
    <property type="nucleotide sequence ID" value="NZ_SRKY01000003.1"/>
</dbReference>
<proteinExistence type="predicted"/>
<comment type="caution">
    <text evidence="2">The sequence shown here is derived from an EMBL/GenBank/DDBJ whole genome shotgun (WGS) entry which is preliminary data.</text>
</comment>